<dbReference type="Proteomes" id="UP000660729">
    <property type="component" value="Unassembled WGS sequence"/>
</dbReference>
<feature type="region of interest" description="Disordered" evidence="2">
    <location>
        <begin position="218"/>
        <end position="251"/>
    </location>
</feature>
<sequence>MAKQLPPSPSPSPLETVATAHTKQRTLFTSTNTREHPHTKTDSSPELLSNTNTLQNVMTPSQTPPALPQDTAPKRKFPGTPEPTPTKRPKATLEAGFSTPRKFSEASSQATPSAAPFTPPTGGQRPIGLFGSQARNLARGNQKSLTFDENDLPPDQALRLYQRVEKMIQTIPSMTTEPLIHLTKRLDATEKENQKLKDDFKNLEKNFESSIQELTRKMNAALGLNNGPNFGTNGSQHRSSSRDQAQAGSSN</sequence>
<feature type="region of interest" description="Disordered" evidence="2">
    <location>
        <begin position="1"/>
        <end position="121"/>
    </location>
</feature>
<keyword evidence="4" id="KW-1185">Reference proteome</keyword>
<feature type="compositionally biased region" description="Low complexity" evidence="2">
    <location>
        <begin position="105"/>
        <end position="116"/>
    </location>
</feature>
<comment type="caution">
    <text evidence="3">The sequence shown here is derived from an EMBL/GenBank/DDBJ whole genome shotgun (WGS) entry which is preliminary data.</text>
</comment>
<feature type="compositionally biased region" description="Pro residues" evidence="2">
    <location>
        <begin position="1"/>
        <end position="12"/>
    </location>
</feature>
<evidence type="ECO:0000256" key="2">
    <source>
        <dbReference type="SAM" id="MobiDB-lite"/>
    </source>
</evidence>
<keyword evidence="1" id="KW-0175">Coiled coil</keyword>
<feature type="compositionally biased region" description="Polar residues" evidence="2">
    <location>
        <begin position="226"/>
        <end position="251"/>
    </location>
</feature>
<dbReference type="OrthoDB" id="3649032at2759"/>
<reference evidence="3" key="1">
    <citation type="submission" date="2020-04" db="EMBL/GenBank/DDBJ databases">
        <title>Draft genome resource of the tomato pathogen Pseudocercospora fuligena.</title>
        <authorList>
            <person name="Zaccaron A."/>
        </authorList>
    </citation>
    <scope>NUCLEOTIDE SEQUENCE</scope>
    <source>
        <strain evidence="3">PF001</strain>
    </source>
</reference>
<accession>A0A8H6RF97</accession>
<evidence type="ECO:0000313" key="4">
    <source>
        <dbReference type="Proteomes" id="UP000660729"/>
    </source>
</evidence>
<evidence type="ECO:0000256" key="1">
    <source>
        <dbReference type="SAM" id="Coils"/>
    </source>
</evidence>
<organism evidence="3 4">
    <name type="scientific">Pseudocercospora fuligena</name>
    <dbReference type="NCBI Taxonomy" id="685502"/>
    <lineage>
        <taxon>Eukaryota</taxon>
        <taxon>Fungi</taxon>
        <taxon>Dikarya</taxon>
        <taxon>Ascomycota</taxon>
        <taxon>Pezizomycotina</taxon>
        <taxon>Dothideomycetes</taxon>
        <taxon>Dothideomycetidae</taxon>
        <taxon>Mycosphaerellales</taxon>
        <taxon>Mycosphaerellaceae</taxon>
        <taxon>Pseudocercospora</taxon>
    </lineage>
</organism>
<proteinExistence type="predicted"/>
<gene>
    <name evidence="3" type="ORF">HII31_08700</name>
</gene>
<evidence type="ECO:0000313" key="3">
    <source>
        <dbReference type="EMBL" id="KAF7189878.1"/>
    </source>
</evidence>
<name>A0A8H6RF97_9PEZI</name>
<feature type="compositionally biased region" description="Polar residues" evidence="2">
    <location>
        <begin position="19"/>
        <end position="32"/>
    </location>
</feature>
<feature type="compositionally biased region" description="Basic and acidic residues" evidence="2">
    <location>
        <begin position="33"/>
        <end position="43"/>
    </location>
</feature>
<feature type="coiled-coil region" evidence="1">
    <location>
        <begin position="179"/>
        <end position="217"/>
    </location>
</feature>
<protein>
    <submittedName>
        <fullName evidence="3">Uncharacterized protein</fullName>
    </submittedName>
</protein>
<feature type="compositionally biased region" description="Polar residues" evidence="2">
    <location>
        <begin position="44"/>
        <end position="61"/>
    </location>
</feature>
<dbReference type="EMBL" id="JABCIY010000177">
    <property type="protein sequence ID" value="KAF7189878.1"/>
    <property type="molecule type" value="Genomic_DNA"/>
</dbReference>
<dbReference type="AlphaFoldDB" id="A0A8H6RF97"/>